<reference evidence="1" key="1">
    <citation type="submission" date="2021-02" db="EMBL/GenBank/DDBJ databases">
        <authorList>
            <person name="Nowell W R."/>
        </authorList>
    </citation>
    <scope>NUCLEOTIDE SEQUENCE</scope>
</reference>
<comment type="caution">
    <text evidence="1">The sequence shown here is derived from an EMBL/GenBank/DDBJ whole genome shotgun (WGS) entry which is preliminary data.</text>
</comment>
<dbReference type="EMBL" id="CAJNOR010000682">
    <property type="protein sequence ID" value="CAF0980605.1"/>
    <property type="molecule type" value="Genomic_DNA"/>
</dbReference>
<sequence length="71" mass="7747">MDISGRSTHQGAAVAQNVNVLTCAYHPTTVGDHKCYRCQKVICLQCYNPRGPGYGFCPTCHEAEKPCCVLT</sequence>
<dbReference type="Proteomes" id="UP000663828">
    <property type="component" value="Unassembled WGS sequence"/>
</dbReference>
<proteinExistence type="predicted"/>
<keyword evidence="2" id="KW-1185">Reference proteome</keyword>
<organism evidence="1 2">
    <name type="scientific">Adineta ricciae</name>
    <name type="common">Rotifer</name>
    <dbReference type="NCBI Taxonomy" id="249248"/>
    <lineage>
        <taxon>Eukaryota</taxon>
        <taxon>Metazoa</taxon>
        <taxon>Spiralia</taxon>
        <taxon>Gnathifera</taxon>
        <taxon>Rotifera</taxon>
        <taxon>Eurotatoria</taxon>
        <taxon>Bdelloidea</taxon>
        <taxon>Adinetida</taxon>
        <taxon>Adinetidae</taxon>
        <taxon>Adineta</taxon>
    </lineage>
</organism>
<evidence type="ECO:0000313" key="2">
    <source>
        <dbReference type="Proteomes" id="UP000663828"/>
    </source>
</evidence>
<name>A0A814FBI6_ADIRI</name>
<dbReference type="AlphaFoldDB" id="A0A814FBI6"/>
<gene>
    <name evidence="1" type="ORF">XAT740_LOCUS12161</name>
</gene>
<evidence type="ECO:0000313" key="1">
    <source>
        <dbReference type="EMBL" id="CAF0980605.1"/>
    </source>
</evidence>
<accession>A0A814FBI6</accession>
<protein>
    <submittedName>
        <fullName evidence="1">Uncharacterized protein</fullName>
    </submittedName>
</protein>